<feature type="compositionally biased region" description="Basic residues" evidence="1">
    <location>
        <begin position="148"/>
        <end position="158"/>
    </location>
</feature>
<keyword evidence="2" id="KW-0812">Transmembrane</keyword>
<organism evidence="4 5">
    <name type="scientific">Cyprinus carpio</name>
    <name type="common">Common carp</name>
    <dbReference type="NCBI Taxonomy" id="7962"/>
    <lineage>
        <taxon>Eukaryota</taxon>
        <taxon>Metazoa</taxon>
        <taxon>Chordata</taxon>
        <taxon>Craniata</taxon>
        <taxon>Vertebrata</taxon>
        <taxon>Euteleostomi</taxon>
        <taxon>Actinopterygii</taxon>
        <taxon>Neopterygii</taxon>
        <taxon>Teleostei</taxon>
        <taxon>Ostariophysi</taxon>
        <taxon>Cypriniformes</taxon>
        <taxon>Cyprinidae</taxon>
        <taxon>Cyprininae</taxon>
        <taxon>Cyprinus</taxon>
    </lineage>
</organism>
<dbReference type="SUPFAM" id="SSF50249">
    <property type="entry name" value="Nucleic acid-binding proteins"/>
    <property type="match status" value="1"/>
</dbReference>
<evidence type="ECO:0000313" key="4">
    <source>
        <dbReference type="Ensembl" id="ENSCCRP00020074279.1"/>
    </source>
</evidence>
<sequence>MSDTEASEQPQPERKVIATGVQGTVKWFNVRNGYGFINRNDTKEDVFVHQTAIKKNNPRKFLRSVGDGEVVEFDVVEAAKGSEAANVTGPGGIPVKGSRYAPNKRRFRRRFYPRNAQPAEGEEKSGGAPAGPISEGEGSEEKGAPQPHPRRQRPRRRPVQPQGEGEAGEKNEEVDGAQQRPPPRRFRPRFRRPLRPRPTPGEDQQTVVPAEEQESPPKGSQTNREQTEGQPRKPRRQFSRRRQTKSESGASKDGDEPEKPESLAQASKPANVKSSSEASPKQSLKTDVSYLCILCVLSIYLSIYLSICLSICLSVCLSVFFFFKFKLYFGHMLSLGICHVITITIVTTTPCALTTLSPCVDTSSHSFQAFRMISVTWEESCDPWQEVPSWVSLGVGPCLSRQTFNQCTNNLPLTSTSLSLPQFDSPLEVWNIYLSGRKKEKDGWKGRGC</sequence>
<evidence type="ECO:0000313" key="5">
    <source>
        <dbReference type="Proteomes" id="UP000694701"/>
    </source>
</evidence>
<dbReference type="PANTHER" id="PTHR11544">
    <property type="entry name" value="COLD SHOCK DOMAIN CONTAINING PROTEINS"/>
    <property type="match status" value="1"/>
</dbReference>
<dbReference type="PROSITE" id="PS51857">
    <property type="entry name" value="CSD_2"/>
    <property type="match status" value="1"/>
</dbReference>
<feature type="compositionally biased region" description="Basic residues" evidence="1">
    <location>
        <begin position="182"/>
        <end position="195"/>
    </location>
</feature>
<keyword evidence="2" id="KW-1133">Transmembrane helix</keyword>
<feature type="compositionally biased region" description="Basic residues" evidence="1">
    <location>
        <begin position="102"/>
        <end position="112"/>
    </location>
</feature>
<dbReference type="CDD" id="cd04458">
    <property type="entry name" value="CSP_CDS"/>
    <property type="match status" value="1"/>
</dbReference>
<dbReference type="InterPro" id="IPR011129">
    <property type="entry name" value="CSD"/>
</dbReference>
<keyword evidence="2" id="KW-0472">Membrane</keyword>
<name>A0A8C2I4T1_CYPCA</name>
<evidence type="ECO:0000256" key="2">
    <source>
        <dbReference type="SAM" id="Phobius"/>
    </source>
</evidence>
<protein>
    <submittedName>
        <fullName evidence="4">Y-box binding protein 2</fullName>
    </submittedName>
</protein>
<proteinExistence type="predicted"/>
<dbReference type="Pfam" id="PF00313">
    <property type="entry name" value="CSD"/>
    <property type="match status" value="1"/>
</dbReference>
<feature type="compositionally biased region" description="Basic and acidic residues" evidence="1">
    <location>
        <begin position="250"/>
        <end position="261"/>
    </location>
</feature>
<dbReference type="InterPro" id="IPR019844">
    <property type="entry name" value="CSD_CS"/>
</dbReference>
<dbReference type="InterPro" id="IPR002059">
    <property type="entry name" value="CSP_DNA-bd"/>
</dbReference>
<feature type="compositionally biased region" description="Basic residues" evidence="1">
    <location>
        <begin position="232"/>
        <end position="243"/>
    </location>
</feature>
<dbReference type="FunFam" id="2.40.50.140:FF:000054">
    <property type="entry name" value="Nuclease-sensitive element-binding protein 1"/>
    <property type="match status" value="1"/>
</dbReference>
<dbReference type="PROSITE" id="PS00352">
    <property type="entry name" value="CSD_1"/>
    <property type="match status" value="1"/>
</dbReference>
<feature type="transmembrane region" description="Helical" evidence="2">
    <location>
        <begin position="335"/>
        <end position="356"/>
    </location>
</feature>
<dbReference type="GO" id="GO:0003676">
    <property type="term" value="F:nucleic acid binding"/>
    <property type="evidence" value="ECO:0007669"/>
    <property type="project" value="InterPro"/>
</dbReference>
<accession>A0A8C2I4T1</accession>
<dbReference type="PRINTS" id="PR00050">
    <property type="entry name" value="COLDSHOCK"/>
</dbReference>
<evidence type="ECO:0000259" key="3">
    <source>
        <dbReference type="PROSITE" id="PS51857"/>
    </source>
</evidence>
<dbReference type="Gene3D" id="2.40.50.140">
    <property type="entry name" value="Nucleic acid-binding proteins"/>
    <property type="match status" value="1"/>
</dbReference>
<dbReference type="AlphaFoldDB" id="A0A8C2I4T1"/>
<evidence type="ECO:0000256" key="1">
    <source>
        <dbReference type="SAM" id="MobiDB-lite"/>
    </source>
</evidence>
<dbReference type="InterPro" id="IPR050181">
    <property type="entry name" value="Cold_shock_domain"/>
</dbReference>
<feature type="region of interest" description="Disordered" evidence="1">
    <location>
        <begin position="83"/>
        <end position="279"/>
    </location>
</feature>
<reference evidence="4" key="1">
    <citation type="submission" date="2025-08" db="UniProtKB">
        <authorList>
            <consortium name="Ensembl"/>
        </authorList>
    </citation>
    <scope>IDENTIFICATION</scope>
</reference>
<feature type="transmembrane region" description="Helical" evidence="2">
    <location>
        <begin position="299"/>
        <end position="323"/>
    </location>
</feature>
<dbReference type="Ensembl" id="ENSCCRT00020081512.1">
    <property type="protein sequence ID" value="ENSCCRP00020074279.1"/>
    <property type="gene ID" value="ENSCCRG00020034654.1"/>
</dbReference>
<dbReference type="InterPro" id="IPR012340">
    <property type="entry name" value="NA-bd_OB-fold"/>
</dbReference>
<dbReference type="Proteomes" id="UP000694701">
    <property type="component" value="Unplaced"/>
</dbReference>
<dbReference type="SMART" id="SM00357">
    <property type="entry name" value="CSP"/>
    <property type="match status" value="1"/>
</dbReference>
<feature type="domain" description="CSD" evidence="3">
    <location>
        <begin position="20"/>
        <end position="89"/>
    </location>
</feature>